<evidence type="ECO:0000256" key="5">
    <source>
        <dbReference type="ARBA" id="ARBA00022605"/>
    </source>
</evidence>
<dbReference type="GO" id="GO:0006526">
    <property type="term" value="P:L-arginine biosynthetic process"/>
    <property type="evidence" value="ECO:0007669"/>
    <property type="project" value="UniProtKB-KW"/>
</dbReference>
<gene>
    <name evidence="10" type="ORF">MGWOODY_XGa2445</name>
</gene>
<dbReference type="Pfam" id="PF01960">
    <property type="entry name" value="ArgJ"/>
    <property type="match status" value="1"/>
</dbReference>
<dbReference type="NCBIfam" id="NF003802">
    <property type="entry name" value="PRK05388.1"/>
    <property type="match status" value="1"/>
</dbReference>
<dbReference type="PANTHER" id="PTHR23100">
    <property type="entry name" value="ARGININE BIOSYNTHESIS BIFUNCTIONAL PROTEIN ARGJ"/>
    <property type="match status" value="1"/>
</dbReference>
<keyword evidence="5" id="KW-0028">Amino-acid biosynthesis</keyword>
<comment type="catalytic activity">
    <reaction evidence="9">
        <text>N(2)-acetyl-L-ornithine + L-glutamate = N-acetyl-L-glutamate + L-ornithine</text>
        <dbReference type="Rhea" id="RHEA:15349"/>
        <dbReference type="ChEBI" id="CHEBI:29985"/>
        <dbReference type="ChEBI" id="CHEBI:44337"/>
        <dbReference type="ChEBI" id="CHEBI:46911"/>
        <dbReference type="ChEBI" id="CHEBI:57805"/>
        <dbReference type="EC" id="2.3.1.35"/>
    </reaction>
</comment>
<keyword evidence="4" id="KW-0055">Arginine biosynthesis</keyword>
<keyword evidence="8 10" id="KW-0012">Acyltransferase</keyword>
<dbReference type="InterPro" id="IPR016117">
    <property type="entry name" value="ArgJ-like_dom_sf"/>
</dbReference>
<dbReference type="NCBIfam" id="TIGR00120">
    <property type="entry name" value="ArgJ"/>
    <property type="match status" value="1"/>
</dbReference>
<dbReference type="InterPro" id="IPR042195">
    <property type="entry name" value="ArgJ_beta_C"/>
</dbReference>
<dbReference type="InterPro" id="IPR002813">
    <property type="entry name" value="Arg_biosynth_ArgJ"/>
</dbReference>
<dbReference type="GO" id="GO:0006592">
    <property type="term" value="P:ornithine biosynthetic process"/>
    <property type="evidence" value="ECO:0007669"/>
    <property type="project" value="TreeGrafter"/>
</dbReference>
<sequence length="411" mass="43622">MSEVSKSPLAPRRFPHIPEVAGVRLAVAAAGIKHRRRNDLLLATLSQGTTAAGVFTRSSTASAPVMWCRDNIASGRARALLVNSGNANAFTGDQGMHDVRWSAGRIAKALACRPTGVLVASTGVIGEPLPVDRIDAVFPRLVGELGSASWNQAARAITTTDTFPKGAYRRCLIGDTEITIAGIAKGSGMIAPNMATMLAFVFTDARIPAAVLRSVHRAAVDRSFNCITVDSDTSTSDTSILVATGQARNAEPESMSERALKNFRQALLEVYVDLATQVVKDGEGARKFITIDVEGATSNTAARKVGLAIAESPLVKTAIAGEDANWGRIVMAVGKSQAQVDQQLLSVSMGGVLIAHRGQCVAGYTESVVDQHLKGSEIEISVNLGLGRGRARVWTCDLTHEYIRINAEYRT</sequence>
<evidence type="ECO:0000256" key="8">
    <source>
        <dbReference type="ARBA" id="ARBA00023315"/>
    </source>
</evidence>
<protein>
    <recommendedName>
        <fullName evidence="3">glutamate N-acetyltransferase</fullName>
        <ecNumber evidence="3">2.3.1.35</ecNumber>
    </recommendedName>
</protein>
<keyword evidence="7" id="KW-0068">Autocatalytic cleavage</keyword>
<comment type="subunit">
    <text evidence="2">Heterotetramer of two alpha and two beta chains.</text>
</comment>
<evidence type="ECO:0000256" key="1">
    <source>
        <dbReference type="ARBA" id="ARBA00006774"/>
    </source>
</evidence>
<accession>A0A160TRT2</accession>
<keyword evidence="6 10" id="KW-0808">Transferase</keyword>
<dbReference type="HAMAP" id="MF_01106">
    <property type="entry name" value="ArgJ"/>
    <property type="match status" value="1"/>
</dbReference>
<dbReference type="PANTHER" id="PTHR23100:SF0">
    <property type="entry name" value="ARGININE BIOSYNTHESIS BIFUNCTIONAL PROTEIN ARGJ, MITOCHONDRIAL"/>
    <property type="match status" value="1"/>
</dbReference>
<dbReference type="FunFam" id="3.60.70.12:FF:000001">
    <property type="entry name" value="Arginine biosynthesis bifunctional protein ArgJ, chloroplastic"/>
    <property type="match status" value="1"/>
</dbReference>
<evidence type="ECO:0000256" key="4">
    <source>
        <dbReference type="ARBA" id="ARBA00022571"/>
    </source>
</evidence>
<evidence type="ECO:0000256" key="6">
    <source>
        <dbReference type="ARBA" id="ARBA00022679"/>
    </source>
</evidence>
<reference evidence="10" key="1">
    <citation type="submission" date="2015-10" db="EMBL/GenBank/DDBJ databases">
        <authorList>
            <person name="Gilbert D.G."/>
        </authorList>
    </citation>
    <scope>NUCLEOTIDE SEQUENCE</scope>
</reference>
<dbReference type="GO" id="GO:0004358">
    <property type="term" value="F:L-glutamate N-acetyltransferase activity, acting on acetyl-L-ornithine as donor"/>
    <property type="evidence" value="ECO:0007669"/>
    <property type="project" value="UniProtKB-EC"/>
</dbReference>
<dbReference type="GO" id="GO:0004042">
    <property type="term" value="F:L-glutamate N-acetyltransferase activity"/>
    <property type="evidence" value="ECO:0007669"/>
    <property type="project" value="TreeGrafter"/>
</dbReference>
<organism evidence="10">
    <name type="scientific">hydrothermal vent metagenome</name>
    <dbReference type="NCBI Taxonomy" id="652676"/>
    <lineage>
        <taxon>unclassified sequences</taxon>
        <taxon>metagenomes</taxon>
        <taxon>ecological metagenomes</taxon>
    </lineage>
</organism>
<dbReference type="Gene3D" id="3.60.70.12">
    <property type="entry name" value="L-amino peptidase D-ALA esterase/amidase"/>
    <property type="match status" value="1"/>
</dbReference>
<evidence type="ECO:0000313" key="10">
    <source>
        <dbReference type="EMBL" id="CUS51733.1"/>
    </source>
</evidence>
<dbReference type="CDD" id="cd02152">
    <property type="entry name" value="OAT"/>
    <property type="match status" value="1"/>
</dbReference>
<evidence type="ECO:0000256" key="2">
    <source>
        <dbReference type="ARBA" id="ARBA00011475"/>
    </source>
</evidence>
<evidence type="ECO:0000256" key="3">
    <source>
        <dbReference type="ARBA" id="ARBA00013264"/>
    </source>
</evidence>
<dbReference type="EC" id="2.3.1.35" evidence="3"/>
<dbReference type="Gene3D" id="3.10.20.340">
    <property type="entry name" value="ArgJ beta chain, C-terminal domain"/>
    <property type="match status" value="1"/>
</dbReference>
<dbReference type="AlphaFoldDB" id="A0A160TRT2"/>
<evidence type="ECO:0000256" key="9">
    <source>
        <dbReference type="ARBA" id="ARBA00049439"/>
    </source>
</evidence>
<dbReference type="EMBL" id="CZRL01000064">
    <property type="protein sequence ID" value="CUS51733.1"/>
    <property type="molecule type" value="Genomic_DNA"/>
</dbReference>
<dbReference type="FunFam" id="3.10.20.340:FF:000001">
    <property type="entry name" value="Arginine biosynthesis bifunctional protein ArgJ, chloroplastic"/>
    <property type="match status" value="1"/>
</dbReference>
<dbReference type="SUPFAM" id="SSF56266">
    <property type="entry name" value="DmpA/ArgJ-like"/>
    <property type="match status" value="1"/>
</dbReference>
<comment type="similarity">
    <text evidence="1">Belongs to the ArgJ family.</text>
</comment>
<name>A0A160TRT2_9ZZZZ</name>
<proteinExistence type="inferred from homology"/>
<evidence type="ECO:0000256" key="7">
    <source>
        <dbReference type="ARBA" id="ARBA00022813"/>
    </source>
</evidence>